<name>A0A0P0YQW3_9ENTR</name>
<reference evidence="2" key="2">
    <citation type="journal article" date="2015" name="Sci. Rep.">
        <title>Genetic analysis of capsular polysaccharide synthesis gene clusters in 79 capsular types of Klebsiella spp.</title>
        <authorList>
            <person name="Pan Y.J."/>
            <person name="Lin T.L."/>
            <person name="Chen C.T."/>
            <person name="Chen Y.Y."/>
            <person name="Hsieh P.F."/>
            <person name="Hsu C.R."/>
            <person name="Wu M.C."/>
            <person name="Wang J.T."/>
        </authorList>
    </citation>
    <scope>NUCLEOTIDE SEQUENCE</scope>
    <source>
        <strain evidence="2">6258</strain>
    </source>
</reference>
<dbReference type="AlphaFoldDB" id="A0A0P0YQW3"/>
<evidence type="ECO:0000259" key="1">
    <source>
        <dbReference type="Pfam" id="PF04230"/>
    </source>
</evidence>
<sequence length="339" mass="38546">MKLYYYKDVIGNFGDDLNSWLWDALIPDFFDQDESIRMSGIGTIINTAMPKADKWVVFSSGVGYGNPPDNFGDDSWDILSVRGPLSAKVLGLPKDKYITDGAALLNTLEEFKPLSDNERNGIIFIPHHHALLTGNWQYVCEQAGVEFVNPQWDAKIVINKIRGAKMVLADAMHAAIIADAMRVPWLPLITSPQINTFKWLDWTQTIQEKYSPLVLGSSSLRESIRSRSLGFYGEDYYIKNLTIDSALSDFYKKRAYKSKAWWPKYNKAAKKLVSTIPDKIALSLGETTLNKFDLKYIESAVKMVESCKTRQPFLSNDNVFYENVSKLMSCIDKVKKYKD</sequence>
<feature type="domain" description="Polysaccharide pyruvyl transferase" evidence="1">
    <location>
        <begin position="75"/>
        <end position="190"/>
    </location>
</feature>
<gene>
    <name evidence="2" type="primary">wcuJ</name>
</gene>
<protein>
    <recommendedName>
        <fullName evidence="1">Polysaccharide pyruvyl transferase domain-containing protein</fullName>
    </recommendedName>
</protein>
<evidence type="ECO:0000313" key="2">
    <source>
        <dbReference type="EMBL" id="BAT23582.1"/>
    </source>
</evidence>
<organism evidence="2">
    <name type="scientific">Klebsiella sp. 6258</name>
    <dbReference type="NCBI Taxonomy" id="1497808"/>
    <lineage>
        <taxon>Bacteria</taxon>
        <taxon>Pseudomonadati</taxon>
        <taxon>Pseudomonadota</taxon>
        <taxon>Gammaproteobacteria</taxon>
        <taxon>Enterobacterales</taxon>
        <taxon>Enterobacteriaceae</taxon>
        <taxon>Klebsiella/Raoultella group</taxon>
        <taxon>Klebsiella</taxon>
    </lineage>
</organism>
<accession>A0A0P0YQW3</accession>
<dbReference type="EMBL" id="AB924569">
    <property type="protein sequence ID" value="BAT23582.1"/>
    <property type="molecule type" value="Genomic_DNA"/>
</dbReference>
<dbReference type="Pfam" id="PF04230">
    <property type="entry name" value="PS_pyruv_trans"/>
    <property type="match status" value="1"/>
</dbReference>
<dbReference type="InterPro" id="IPR007345">
    <property type="entry name" value="Polysacch_pyruvyl_Trfase"/>
</dbReference>
<reference evidence="2" key="1">
    <citation type="submission" date="2014-04" db="EMBL/GenBank/DDBJ databases">
        <authorList>
            <person name="Harrison E."/>
        </authorList>
    </citation>
    <scope>NUCLEOTIDE SEQUENCE</scope>
    <source>
        <strain evidence="2">6258</strain>
    </source>
</reference>
<proteinExistence type="predicted"/>